<evidence type="ECO:0000313" key="1">
    <source>
        <dbReference type="EMBL" id="KKL73622.1"/>
    </source>
</evidence>
<protein>
    <submittedName>
        <fullName evidence="1">Uncharacterized protein</fullName>
    </submittedName>
</protein>
<gene>
    <name evidence="1" type="ORF">LCGC14_2073040</name>
</gene>
<dbReference type="EMBL" id="LAZR01024903">
    <property type="protein sequence ID" value="KKL73622.1"/>
    <property type="molecule type" value="Genomic_DNA"/>
</dbReference>
<reference evidence="1" key="1">
    <citation type="journal article" date="2015" name="Nature">
        <title>Complex archaea that bridge the gap between prokaryotes and eukaryotes.</title>
        <authorList>
            <person name="Spang A."/>
            <person name="Saw J.H."/>
            <person name="Jorgensen S.L."/>
            <person name="Zaremba-Niedzwiedzka K."/>
            <person name="Martijn J."/>
            <person name="Lind A.E."/>
            <person name="van Eijk R."/>
            <person name="Schleper C."/>
            <person name="Guy L."/>
            <person name="Ettema T.J."/>
        </authorList>
    </citation>
    <scope>NUCLEOTIDE SEQUENCE</scope>
</reference>
<dbReference type="AlphaFoldDB" id="A0A0F9HEW0"/>
<proteinExistence type="predicted"/>
<comment type="caution">
    <text evidence="1">The sequence shown here is derived from an EMBL/GenBank/DDBJ whole genome shotgun (WGS) entry which is preliminary data.</text>
</comment>
<accession>A0A0F9HEW0</accession>
<name>A0A0F9HEW0_9ZZZZ</name>
<sequence length="61" mass="6755">MLNTPGIHFVLHGDEVVYVGSTAFVRTTVDTSATVVAVSSIYVYSCELQNISLRNRRQQIP</sequence>
<organism evidence="1">
    <name type="scientific">marine sediment metagenome</name>
    <dbReference type="NCBI Taxonomy" id="412755"/>
    <lineage>
        <taxon>unclassified sequences</taxon>
        <taxon>metagenomes</taxon>
        <taxon>ecological metagenomes</taxon>
    </lineage>
</organism>